<dbReference type="InterPro" id="IPR011010">
    <property type="entry name" value="DNA_brk_join_enz"/>
</dbReference>
<evidence type="ECO:0000313" key="2">
    <source>
        <dbReference type="EMBL" id="WVX48011.1"/>
    </source>
</evidence>
<dbReference type="EMBL" id="CP143423">
    <property type="protein sequence ID" value="WVX48011.1"/>
    <property type="molecule type" value="Genomic_DNA"/>
</dbReference>
<dbReference type="SUPFAM" id="SSF56349">
    <property type="entry name" value="DNA breaking-rejoining enzymes"/>
    <property type="match status" value="1"/>
</dbReference>
<proteinExistence type="predicted"/>
<gene>
    <name evidence="2" type="ORF">ROLI_010890</name>
</gene>
<dbReference type="RefSeq" id="WP_338469238.1">
    <property type="nucleotide sequence ID" value="NZ_CP143423.1"/>
</dbReference>
<evidence type="ECO:0008006" key="4">
    <source>
        <dbReference type="Google" id="ProtNLM"/>
    </source>
</evidence>
<accession>A0ABZ2BRP3</accession>
<evidence type="ECO:0000313" key="3">
    <source>
        <dbReference type="Proteomes" id="UP001318682"/>
    </source>
</evidence>
<keyword evidence="1" id="KW-0233">DNA recombination</keyword>
<reference evidence="2 3" key="1">
    <citation type="submission" date="2015-07" db="EMBL/GenBank/DDBJ databases">
        <authorList>
            <person name="Voget S."/>
            <person name="Dogs M."/>
            <person name="Brinkhoff T.H."/>
            <person name="Daniel R."/>
        </authorList>
    </citation>
    <scope>NUCLEOTIDE SEQUENCE [LARGE SCALE GENOMIC DNA]</scope>
    <source>
        <strain evidence="2 3">B14</strain>
    </source>
</reference>
<protein>
    <recommendedName>
        <fullName evidence="4">Phage integrase family protein</fullName>
    </recommendedName>
</protein>
<organism evidence="2 3">
    <name type="scientific">Roseobacter fucihabitans</name>
    <dbReference type="NCBI Taxonomy" id="1537242"/>
    <lineage>
        <taxon>Bacteria</taxon>
        <taxon>Pseudomonadati</taxon>
        <taxon>Pseudomonadota</taxon>
        <taxon>Alphaproteobacteria</taxon>
        <taxon>Rhodobacterales</taxon>
        <taxon>Roseobacteraceae</taxon>
        <taxon>Roseobacter</taxon>
    </lineage>
</organism>
<name>A0ABZ2BRP3_9RHOB</name>
<keyword evidence="3" id="KW-1185">Reference proteome</keyword>
<reference evidence="3" key="2">
    <citation type="submission" date="2024-01" db="EMBL/GenBank/DDBJ databases">
        <title>Roseobacter fucihabitans sp. nov., isolated from the brown alga Fucus spiralis.</title>
        <authorList>
            <person name="Hahnke S."/>
            <person name="Berger M."/>
            <person name="Schlingloff A."/>
            <person name="Athale I."/>
            <person name="Neumann-Schaal M."/>
            <person name="Adenaya A."/>
            <person name="Poehlein A."/>
            <person name="Daniel R."/>
            <person name="Pertersen J."/>
            <person name="Brinkhoff T."/>
        </authorList>
    </citation>
    <scope>NUCLEOTIDE SEQUENCE [LARGE SCALE GENOMIC DNA]</scope>
    <source>
        <strain evidence="3">B14</strain>
    </source>
</reference>
<dbReference type="Proteomes" id="UP001318682">
    <property type="component" value="Chromosome"/>
</dbReference>
<dbReference type="Gene3D" id="1.10.443.10">
    <property type="entry name" value="Intergrase catalytic core"/>
    <property type="match status" value="1"/>
</dbReference>
<sequence>MRLGDQGKVAAALFRNWQKIAESNRLFLQATRVFPFSAASITGLTNGGYNRRLREFLRVENIGDEEAGVSSHMIRKLYANFAYITDPRLVEVLRVQYGHSSLAMTYQYTHNPKQLDAVGEVERALTLRRMKELIHGEPVAGRAASALAIDNEFQQLKAVTKDGGQQIWIETEKWIQKHDLRFHECSHGGCLNVAPSEMRCKELNDTPEYLDDHEPDLSNRSAGTCIGCKNFIMMSSHRAFWIERYRVGKQFMERVGLTFPTSLQPC</sequence>
<dbReference type="InterPro" id="IPR013762">
    <property type="entry name" value="Integrase-like_cat_sf"/>
</dbReference>
<evidence type="ECO:0000256" key="1">
    <source>
        <dbReference type="ARBA" id="ARBA00023172"/>
    </source>
</evidence>